<evidence type="ECO:0000256" key="2">
    <source>
        <dbReference type="SAM" id="Phobius"/>
    </source>
</evidence>
<name>A0A1V6C9C8_UNCT6</name>
<dbReference type="GO" id="GO:0005886">
    <property type="term" value="C:plasma membrane"/>
    <property type="evidence" value="ECO:0007669"/>
    <property type="project" value="TreeGrafter"/>
</dbReference>
<gene>
    <name evidence="4" type="primary">adrA</name>
    <name evidence="4" type="ORF">BWX89_00981</name>
</gene>
<evidence type="ECO:0000256" key="1">
    <source>
        <dbReference type="SAM" id="MobiDB-lite"/>
    </source>
</evidence>
<dbReference type="InterPro" id="IPR050469">
    <property type="entry name" value="Diguanylate_Cyclase"/>
</dbReference>
<protein>
    <submittedName>
        <fullName evidence="4">Diguanylate cyclase AdrA</fullName>
        <ecNumber evidence="4">2.7.7.65</ecNumber>
    </submittedName>
</protein>
<dbReference type="InterPro" id="IPR000160">
    <property type="entry name" value="GGDEF_dom"/>
</dbReference>
<dbReference type="Pfam" id="PF21623">
    <property type="entry name" value="HK_sensor_dom_bact"/>
    <property type="match status" value="1"/>
</dbReference>
<proteinExistence type="predicted"/>
<dbReference type="PANTHER" id="PTHR45138:SF9">
    <property type="entry name" value="DIGUANYLATE CYCLASE DGCM-RELATED"/>
    <property type="match status" value="1"/>
</dbReference>
<feature type="region of interest" description="Disordered" evidence="1">
    <location>
        <begin position="525"/>
        <end position="544"/>
    </location>
</feature>
<keyword evidence="4" id="KW-0548">Nucleotidyltransferase</keyword>
<evidence type="ECO:0000259" key="3">
    <source>
        <dbReference type="PROSITE" id="PS50887"/>
    </source>
</evidence>
<dbReference type="PROSITE" id="PS50887">
    <property type="entry name" value="GGDEF"/>
    <property type="match status" value="1"/>
</dbReference>
<dbReference type="InterPro" id="IPR029151">
    <property type="entry name" value="Sensor-like_sf"/>
</dbReference>
<dbReference type="GO" id="GO:0043709">
    <property type="term" value="P:cell adhesion involved in single-species biofilm formation"/>
    <property type="evidence" value="ECO:0007669"/>
    <property type="project" value="TreeGrafter"/>
</dbReference>
<accession>A0A1V6C9C8</accession>
<dbReference type="Gene3D" id="3.30.450.20">
    <property type="entry name" value="PAS domain"/>
    <property type="match status" value="1"/>
</dbReference>
<dbReference type="InterPro" id="IPR029787">
    <property type="entry name" value="Nucleotide_cyclase"/>
</dbReference>
<dbReference type="GO" id="GO:0052621">
    <property type="term" value="F:diguanylate cyclase activity"/>
    <property type="evidence" value="ECO:0007669"/>
    <property type="project" value="UniProtKB-EC"/>
</dbReference>
<dbReference type="EMBL" id="MWDQ01000080">
    <property type="protein sequence ID" value="OQB73464.1"/>
    <property type="molecule type" value="Genomic_DNA"/>
</dbReference>
<dbReference type="EC" id="2.7.7.65" evidence="4"/>
<organism evidence="4">
    <name type="scientific">candidate division TA06 bacterium ADurb.Bin131</name>
    <dbReference type="NCBI Taxonomy" id="1852827"/>
    <lineage>
        <taxon>Bacteria</taxon>
        <taxon>Bacteria division TA06</taxon>
    </lineage>
</organism>
<dbReference type="SUPFAM" id="SSF55073">
    <property type="entry name" value="Nucleotide cyclase"/>
    <property type="match status" value="1"/>
</dbReference>
<dbReference type="CDD" id="cd01949">
    <property type="entry name" value="GGDEF"/>
    <property type="match status" value="1"/>
</dbReference>
<evidence type="ECO:0000313" key="4">
    <source>
        <dbReference type="EMBL" id="OQB73464.1"/>
    </source>
</evidence>
<dbReference type="FunFam" id="3.30.70.270:FF:000001">
    <property type="entry name" value="Diguanylate cyclase domain protein"/>
    <property type="match status" value="1"/>
</dbReference>
<dbReference type="Pfam" id="PF00990">
    <property type="entry name" value="GGDEF"/>
    <property type="match status" value="1"/>
</dbReference>
<dbReference type="NCBIfam" id="TIGR00254">
    <property type="entry name" value="GGDEF"/>
    <property type="match status" value="1"/>
</dbReference>
<comment type="caution">
    <text evidence="4">The sequence shown here is derived from an EMBL/GenBank/DDBJ whole genome shotgun (WGS) entry which is preliminary data.</text>
</comment>
<feature type="transmembrane region" description="Helical" evidence="2">
    <location>
        <begin position="20"/>
        <end position="41"/>
    </location>
</feature>
<dbReference type="SMART" id="SM00267">
    <property type="entry name" value="GGDEF"/>
    <property type="match status" value="1"/>
</dbReference>
<dbReference type="GO" id="GO:1902201">
    <property type="term" value="P:negative regulation of bacterial-type flagellum-dependent cell motility"/>
    <property type="evidence" value="ECO:0007669"/>
    <property type="project" value="TreeGrafter"/>
</dbReference>
<dbReference type="InterPro" id="IPR048760">
    <property type="entry name" value="VP0354-like_sensor_dom"/>
</dbReference>
<dbReference type="AlphaFoldDB" id="A0A1V6C9C8"/>
<keyword evidence="4" id="KW-0808">Transferase</keyword>
<keyword evidence="2" id="KW-1133">Transmembrane helix</keyword>
<dbReference type="InterPro" id="IPR043128">
    <property type="entry name" value="Rev_trsase/Diguanyl_cyclase"/>
</dbReference>
<sequence>MKIAWIENNGIRFWDIVKKFLFIFCLTIIIIVGVTAILYFASAKNELSMVENQELTNISTISKIVARSFDTTVADIVFLGELVSDYVSGKKTETEFLNTLSPFLRSKSYYNKLVICDTKGKIISEILIKNGEILKKYDTKANYKKNPDFINTLAEARGHVYVSDFRIDDGAPVLIFGNPVFGQTGKKNAVLLVFYNCKPIFEIFGKTFEQERTDKEKLTRYFIINSNGYWIKGPNPEDEFGFLFESRSEKKFLHIYPEAWEKIKSDQTGQFLVKSGLFTFTTFYPVARAEKISEQSSQKFDPTISGNVHSFDYFWKIISFVPRDLCTIQSNNRLKEFLLYDSILVLFFIIVSWIIARTSVKKEYMEKLLEHLSVTDPMTGLYNRRGFFLLAQQQLRIAERINQSIVLFFFDLDDFKSVNDKFGHQEGDVALTKTAEMLRKTFRQSDILGRTGGDEFIALVIQNNPIDVESISTRLEENLKNLNSEINKEYRLSLSFGVAYFDPAKKQTIDNLIATADKMMYAQKRKKKKLRQQEDLDSQQDVAH</sequence>
<feature type="transmembrane region" description="Helical" evidence="2">
    <location>
        <begin position="337"/>
        <end position="356"/>
    </location>
</feature>
<reference evidence="4" key="1">
    <citation type="submission" date="2017-02" db="EMBL/GenBank/DDBJ databases">
        <title>Delving into the versatile metabolic prowess of the omnipresent phylum Bacteroidetes.</title>
        <authorList>
            <person name="Nobu M.K."/>
            <person name="Mei R."/>
            <person name="Narihiro T."/>
            <person name="Kuroda K."/>
            <person name="Liu W.-T."/>
        </authorList>
    </citation>
    <scope>NUCLEOTIDE SEQUENCE</scope>
    <source>
        <strain evidence="4">ADurb.Bin131</strain>
    </source>
</reference>
<feature type="domain" description="GGDEF" evidence="3">
    <location>
        <begin position="403"/>
        <end position="536"/>
    </location>
</feature>
<keyword evidence="2" id="KW-0812">Transmembrane</keyword>
<dbReference type="Gene3D" id="3.30.70.270">
    <property type="match status" value="1"/>
</dbReference>
<dbReference type="SUPFAM" id="SSF103190">
    <property type="entry name" value="Sensory domain-like"/>
    <property type="match status" value="1"/>
</dbReference>
<keyword evidence="2" id="KW-0472">Membrane</keyword>
<dbReference type="PANTHER" id="PTHR45138">
    <property type="entry name" value="REGULATORY COMPONENTS OF SENSORY TRANSDUCTION SYSTEM"/>
    <property type="match status" value="1"/>
</dbReference>
<dbReference type="Proteomes" id="UP000485562">
    <property type="component" value="Unassembled WGS sequence"/>
</dbReference>